<evidence type="ECO:0000313" key="1">
    <source>
        <dbReference type="EMBL" id="JAG99654.1"/>
    </source>
</evidence>
<proteinExistence type="predicted"/>
<name>A0A0E9P6E1_ANGAN</name>
<dbReference type="EMBL" id="GBXM01108922">
    <property type="protein sequence ID" value="JAG99654.1"/>
    <property type="molecule type" value="Transcribed_RNA"/>
</dbReference>
<reference evidence="1" key="2">
    <citation type="journal article" date="2015" name="Fish Shellfish Immunol.">
        <title>Early steps in the European eel (Anguilla anguilla)-Vibrio vulnificus interaction in the gills: Role of the RtxA13 toxin.</title>
        <authorList>
            <person name="Callol A."/>
            <person name="Pajuelo D."/>
            <person name="Ebbesson L."/>
            <person name="Teles M."/>
            <person name="MacKenzie S."/>
            <person name="Amaro C."/>
        </authorList>
    </citation>
    <scope>NUCLEOTIDE SEQUENCE</scope>
</reference>
<sequence length="51" mass="5894">MSGTNMTPKLTINILHHHNPRVPSHSLLTYSQKVMWKNSIFFVNMSKAVKK</sequence>
<dbReference type="AlphaFoldDB" id="A0A0E9P6E1"/>
<accession>A0A0E9P6E1</accession>
<reference evidence="1" key="1">
    <citation type="submission" date="2014-11" db="EMBL/GenBank/DDBJ databases">
        <authorList>
            <person name="Amaro Gonzalez C."/>
        </authorList>
    </citation>
    <scope>NUCLEOTIDE SEQUENCE</scope>
</reference>
<organism evidence="1">
    <name type="scientific">Anguilla anguilla</name>
    <name type="common">European freshwater eel</name>
    <name type="synonym">Muraena anguilla</name>
    <dbReference type="NCBI Taxonomy" id="7936"/>
    <lineage>
        <taxon>Eukaryota</taxon>
        <taxon>Metazoa</taxon>
        <taxon>Chordata</taxon>
        <taxon>Craniata</taxon>
        <taxon>Vertebrata</taxon>
        <taxon>Euteleostomi</taxon>
        <taxon>Actinopterygii</taxon>
        <taxon>Neopterygii</taxon>
        <taxon>Teleostei</taxon>
        <taxon>Anguilliformes</taxon>
        <taxon>Anguillidae</taxon>
        <taxon>Anguilla</taxon>
    </lineage>
</organism>
<protein>
    <submittedName>
        <fullName evidence="1">Uncharacterized protein</fullName>
    </submittedName>
</protein>